<dbReference type="Pfam" id="PF08299">
    <property type="entry name" value="Bac_DnaA_C"/>
    <property type="match status" value="1"/>
</dbReference>
<dbReference type="GO" id="GO:0006275">
    <property type="term" value="P:regulation of DNA replication"/>
    <property type="evidence" value="ECO:0007669"/>
    <property type="project" value="InterPro"/>
</dbReference>
<name>A0A5B0DXM3_9HYPH</name>
<reference evidence="2 3" key="1">
    <citation type="submission" date="2019-08" db="EMBL/GenBank/DDBJ databases">
        <title>Aureimonas fodiniaquatilis sp. nov., isolated from a coal mine wastewater.</title>
        <authorList>
            <person name="Kim W."/>
        </authorList>
    </citation>
    <scope>NUCLEOTIDE SEQUENCE [LARGE SCALE GENOMIC DNA]</scope>
    <source>
        <strain evidence="2 3">CAU 1482</strain>
    </source>
</reference>
<sequence length="135" mass="14905">MIQILEVVQGGGDKISASASQRRESDRACSLAISIAGAFFDKKEDEISSPSRSSAAACEARHIAIYLAHVVFQQPHRSIAAAFARDRTSITHALRRVEDRRDDVKFDALLCRMERLAASCRDQLNHHSIDEGVAQ</sequence>
<dbReference type="SMART" id="SM00760">
    <property type="entry name" value="Bac_DnaA_C"/>
    <property type="match status" value="1"/>
</dbReference>
<keyword evidence="3" id="KW-1185">Reference proteome</keyword>
<dbReference type="SUPFAM" id="SSF48295">
    <property type="entry name" value="TrpR-like"/>
    <property type="match status" value="1"/>
</dbReference>
<dbReference type="Gene3D" id="1.10.1750.10">
    <property type="match status" value="1"/>
</dbReference>
<evidence type="ECO:0000313" key="2">
    <source>
        <dbReference type="EMBL" id="KAA0971098.1"/>
    </source>
</evidence>
<dbReference type="AlphaFoldDB" id="A0A5B0DXM3"/>
<dbReference type="GO" id="GO:0005524">
    <property type="term" value="F:ATP binding"/>
    <property type="evidence" value="ECO:0007669"/>
    <property type="project" value="InterPro"/>
</dbReference>
<dbReference type="EMBL" id="VTWH01000002">
    <property type="protein sequence ID" value="KAA0971098.1"/>
    <property type="molecule type" value="Genomic_DNA"/>
</dbReference>
<dbReference type="GO" id="GO:0006270">
    <property type="term" value="P:DNA replication initiation"/>
    <property type="evidence" value="ECO:0007669"/>
    <property type="project" value="InterPro"/>
</dbReference>
<dbReference type="OrthoDB" id="8480222at2"/>
<evidence type="ECO:0000259" key="1">
    <source>
        <dbReference type="SMART" id="SM00760"/>
    </source>
</evidence>
<organism evidence="2 3">
    <name type="scientific">Aureimonas fodinaquatilis</name>
    <dbReference type="NCBI Taxonomy" id="2565783"/>
    <lineage>
        <taxon>Bacteria</taxon>
        <taxon>Pseudomonadati</taxon>
        <taxon>Pseudomonadota</taxon>
        <taxon>Alphaproteobacteria</taxon>
        <taxon>Hyphomicrobiales</taxon>
        <taxon>Aurantimonadaceae</taxon>
        <taxon>Aureimonas</taxon>
    </lineage>
</organism>
<feature type="domain" description="Chromosomal replication initiator DnaA C-terminal" evidence="1">
    <location>
        <begin position="28"/>
        <end position="97"/>
    </location>
</feature>
<protein>
    <submittedName>
        <fullName evidence="2">Chromosomal replication initiator DnaA</fullName>
    </submittedName>
</protein>
<dbReference type="InterPro" id="IPR010921">
    <property type="entry name" value="Trp_repressor/repl_initiator"/>
</dbReference>
<gene>
    <name evidence="2" type="ORF">FPY71_11680</name>
</gene>
<comment type="caution">
    <text evidence="2">The sequence shown here is derived from an EMBL/GenBank/DDBJ whole genome shotgun (WGS) entry which is preliminary data.</text>
</comment>
<accession>A0A5B0DXM3</accession>
<dbReference type="Proteomes" id="UP000324738">
    <property type="component" value="Unassembled WGS sequence"/>
</dbReference>
<proteinExistence type="predicted"/>
<evidence type="ECO:0000313" key="3">
    <source>
        <dbReference type="Proteomes" id="UP000324738"/>
    </source>
</evidence>
<dbReference type="RefSeq" id="WP_149300410.1">
    <property type="nucleotide sequence ID" value="NZ_VTWH01000002.1"/>
</dbReference>
<dbReference type="GO" id="GO:0043565">
    <property type="term" value="F:sequence-specific DNA binding"/>
    <property type="evidence" value="ECO:0007669"/>
    <property type="project" value="InterPro"/>
</dbReference>
<dbReference type="InterPro" id="IPR013159">
    <property type="entry name" value="DnaA_C"/>
</dbReference>